<dbReference type="OrthoDB" id="1449018at2"/>
<keyword evidence="3" id="KW-1185">Reference proteome</keyword>
<dbReference type="RefSeq" id="WP_131474810.1">
    <property type="nucleotide sequence ID" value="NZ_SJPE01000001.1"/>
</dbReference>
<comment type="caution">
    <text evidence="2">The sequence shown here is derived from an EMBL/GenBank/DDBJ whole genome shotgun (WGS) entry which is preliminary data.</text>
</comment>
<dbReference type="AlphaFoldDB" id="A0A4Q9ZAF7"/>
<gene>
    <name evidence="2" type="ORF">EZL74_01455</name>
</gene>
<feature type="transmembrane region" description="Helical" evidence="1">
    <location>
        <begin position="57"/>
        <end position="78"/>
    </location>
</feature>
<reference evidence="2 3" key="1">
    <citation type="submission" date="2019-02" db="EMBL/GenBank/DDBJ databases">
        <title>Flavobacterium sp. RD-2-33 isolated from forest soil.</title>
        <authorList>
            <person name="Chaudhary D.K."/>
        </authorList>
    </citation>
    <scope>NUCLEOTIDE SEQUENCE [LARGE SCALE GENOMIC DNA]</scope>
    <source>
        <strain evidence="2 3">RD-2-33</strain>
    </source>
</reference>
<dbReference type="Proteomes" id="UP000293300">
    <property type="component" value="Unassembled WGS sequence"/>
</dbReference>
<protein>
    <submittedName>
        <fullName evidence="2">Uncharacterized protein</fullName>
    </submittedName>
</protein>
<dbReference type="EMBL" id="SJPE01000001">
    <property type="protein sequence ID" value="TBX71199.1"/>
    <property type="molecule type" value="Genomic_DNA"/>
</dbReference>
<evidence type="ECO:0000313" key="2">
    <source>
        <dbReference type="EMBL" id="TBX71199.1"/>
    </source>
</evidence>
<proteinExistence type="predicted"/>
<sequence length="84" mass="9854">METKKYSSYAQIEQELEILRVEREIYYQKIHLNVEKTKESLVPTKTLSFVSNVYKEVFSGTVGTIIKALIPIAINWYINRKRGD</sequence>
<evidence type="ECO:0000256" key="1">
    <source>
        <dbReference type="SAM" id="Phobius"/>
    </source>
</evidence>
<accession>A0A4Q9ZAF7</accession>
<keyword evidence="1" id="KW-1133">Transmembrane helix</keyword>
<dbReference type="InterPro" id="IPR046290">
    <property type="entry name" value="DUF6327"/>
</dbReference>
<organism evidence="2 3">
    <name type="scientific">Flavobacterium silvisoli</name>
    <dbReference type="NCBI Taxonomy" id="2529433"/>
    <lineage>
        <taxon>Bacteria</taxon>
        <taxon>Pseudomonadati</taxon>
        <taxon>Bacteroidota</taxon>
        <taxon>Flavobacteriia</taxon>
        <taxon>Flavobacteriales</taxon>
        <taxon>Flavobacteriaceae</taxon>
        <taxon>Flavobacterium</taxon>
    </lineage>
</organism>
<keyword evidence="1" id="KW-0812">Transmembrane</keyword>
<dbReference type="Pfam" id="PF19852">
    <property type="entry name" value="DUF6327"/>
    <property type="match status" value="1"/>
</dbReference>
<evidence type="ECO:0000313" key="3">
    <source>
        <dbReference type="Proteomes" id="UP000293300"/>
    </source>
</evidence>
<name>A0A4Q9ZAF7_9FLAO</name>
<keyword evidence="1" id="KW-0472">Membrane</keyword>